<name>A0A7X3SM41_9FIRM</name>
<evidence type="ECO:0000313" key="2">
    <source>
        <dbReference type="Proteomes" id="UP000460412"/>
    </source>
</evidence>
<accession>A0A7X3SM41</accession>
<keyword evidence="1" id="KW-0614">Plasmid</keyword>
<keyword evidence="2" id="KW-1185">Reference proteome</keyword>
<protein>
    <submittedName>
        <fullName evidence="1">Uncharacterized protein</fullName>
    </submittedName>
</protein>
<evidence type="ECO:0000313" key="1">
    <source>
        <dbReference type="EMBL" id="MXP79182.1"/>
    </source>
</evidence>
<dbReference type="EMBL" id="WUQX01000003">
    <property type="protein sequence ID" value="MXP79182.1"/>
    <property type="molecule type" value="Genomic_DNA"/>
</dbReference>
<geneLocation type="plasmid" evidence="1">
    <name>unnamed</name>
</geneLocation>
<gene>
    <name evidence="1" type="ORF">GN277_28935</name>
</gene>
<reference evidence="1 2" key="1">
    <citation type="submission" date="2019-12" db="EMBL/GenBank/DDBJ databases">
        <title>Sporaefaciens musculi gen. nov., sp. nov., a novel bacterium isolated from the caecum of an obese mouse.</title>
        <authorList>
            <person name="Rasmussen T.S."/>
            <person name="Streidl T."/>
            <person name="Hitch T.C.A."/>
            <person name="Wortmann E."/>
            <person name="Deptula P."/>
            <person name="Hansen M."/>
            <person name="Nielsen D.S."/>
            <person name="Clavel T."/>
            <person name="Vogensen F.K."/>
        </authorList>
    </citation>
    <scope>NUCLEOTIDE SEQUENCE [LARGE SCALE GENOMIC DNA]</scope>
    <source>
        <strain evidence="1 2">WCA-9-b2</strain>
        <plasmid evidence="1">unnamed</plasmid>
    </source>
</reference>
<organism evidence="1 2">
    <name type="scientific">Sporofaciens musculi</name>
    <dbReference type="NCBI Taxonomy" id="2681861"/>
    <lineage>
        <taxon>Bacteria</taxon>
        <taxon>Bacillati</taxon>
        <taxon>Bacillota</taxon>
        <taxon>Clostridia</taxon>
        <taxon>Lachnospirales</taxon>
        <taxon>Lachnospiraceae</taxon>
        <taxon>Sporofaciens</taxon>
    </lineage>
</organism>
<sequence>MAIKKLKNYKTDAFMTHSPFHFQEGYQIQIENRNKNCSHTEIDTLALKGLLNSVDFEILKLLGTYCYVNTHNLNYALNHTLPENYRKQDYKRNLKKLSDAGILLKLHLYAD</sequence>
<proteinExistence type="predicted"/>
<dbReference type="Proteomes" id="UP000460412">
    <property type="component" value="Unassembled WGS sequence"/>
</dbReference>
<dbReference type="AlphaFoldDB" id="A0A7X3SM41"/>
<dbReference type="RefSeq" id="WP_159757893.1">
    <property type="nucleotide sequence ID" value="NZ_WUQX01000003.1"/>
</dbReference>
<comment type="caution">
    <text evidence="1">The sequence shown here is derived from an EMBL/GenBank/DDBJ whole genome shotgun (WGS) entry which is preliminary data.</text>
</comment>